<evidence type="ECO:0000256" key="5">
    <source>
        <dbReference type="ARBA" id="ARBA00023136"/>
    </source>
</evidence>
<gene>
    <name evidence="9" type="ORF">BG006_000416</name>
</gene>
<dbReference type="Pfam" id="PF00520">
    <property type="entry name" value="Ion_trans"/>
    <property type="match status" value="1"/>
</dbReference>
<feature type="compositionally biased region" description="Polar residues" evidence="6">
    <location>
        <begin position="534"/>
        <end position="545"/>
    </location>
</feature>
<evidence type="ECO:0000313" key="10">
    <source>
        <dbReference type="Proteomes" id="UP000696485"/>
    </source>
</evidence>
<dbReference type="PANTHER" id="PTHR10582:SF2">
    <property type="entry name" value="INACTIVE"/>
    <property type="match status" value="1"/>
</dbReference>
<comment type="subcellular location">
    <subcellularLocation>
        <location evidence="1">Membrane</location>
        <topology evidence="1">Multi-pass membrane protein</topology>
    </subcellularLocation>
</comment>
<reference evidence="9" key="1">
    <citation type="journal article" date="2020" name="Fungal Divers.">
        <title>Resolving the Mortierellaceae phylogeny through synthesis of multi-gene phylogenetics and phylogenomics.</title>
        <authorList>
            <person name="Vandepol N."/>
            <person name="Liber J."/>
            <person name="Desiro A."/>
            <person name="Na H."/>
            <person name="Kennedy M."/>
            <person name="Barry K."/>
            <person name="Grigoriev I.V."/>
            <person name="Miller A.N."/>
            <person name="O'Donnell K."/>
            <person name="Stajich J.E."/>
            <person name="Bonito G."/>
        </authorList>
    </citation>
    <scope>NUCLEOTIDE SEQUENCE</scope>
    <source>
        <strain evidence="9">NVP1</strain>
    </source>
</reference>
<dbReference type="InterPro" id="IPR024862">
    <property type="entry name" value="TRPV"/>
</dbReference>
<organism evidence="9 10">
    <name type="scientific">Podila minutissima</name>
    <dbReference type="NCBI Taxonomy" id="64525"/>
    <lineage>
        <taxon>Eukaryota</taxon>
        <taxon>Fungi</taxon>
        <taxon>Fungi incertae sedis</taxon>
        <taxon>Mucoromycota</taxon>
        <taxon>Mortierellomycotina</taxon>
        <taxon>Mortierellomycetes</taxon>
        <taxon>Mortierellales</taxon>
        <taxon>Mortierellaceae</taxon>
        <taxon>Podila</taxon>
    </lineage>
</organism>
<evidence type="ECO:0000256" key="7">
    <source>
        <dbReference type="SAM" id="Phobius"/>
    </source>
</evidence>
<dbReference type="GO" id="GO:0098703">
    <property type="term" value="P:calcium ion import across plasma membrane"/>
    <property type="evidence" value="ECO:0007669"/>
    <property type="project" value="TreeGrafter"/>
</dbReference>
<evidence type="ECO:0000256" key="3">
    <source>
        <dbReference type="ARBA" id="ARBA00022737"/>
    </source>
</evidence>
<dbReference type="GO" id="GO:0005216">
    <property type="term" value="F:monoatomic ion channel activity"/>
    <property type="evidence" value="ECO:0007669"/>
    <property type="project" value="InterPro"/>
</dbReference>
<feature type="transmembrane region" description="Helical" evidence="7">
    <location>
        <begin position="236"/>
        <end position="255"/>
    </location>
</feature>
<protein>
    <recommendedName>
        <fullName evidence="8">Ion transport domain-containing protein</fullName>
    </recommendedName>
</protein>
<keyword evidence="5 7" id="KW-0472">Membrane</keyword>
<name>A0A9P5SBC7_9FUNG</name>
<keyword evidence="2 7" id="KW-0812">Transmembrane</keyword>
<feature type="transmembrane region" description="Helical" evidence="7">
    <location>
        <begin position="189"/>
        <end position="215"/>
    </location>
</feature>
<dbReference type="GO" id="GO:0005886">
    <property type="term" value="C:plasma membrane"/>
    <property type="evidence" value="ECO:0007669"/>
    <property type="project" value="TreeGrafter"/>
</dbReference>
<proteinExistence type="predicted"/>
<feature type="transmembrane region" description="Helical" evidence="7">
    <location>
        <begin position="159"/>
        <end position="183"/>
    </location>
</feature>
<evidence type="ECO:0000256" key="2">
    <source>
        <dbReference type="ARBA" id="ARBA00022692"/>
    </source>
</evidence>
<comment type="caution">
    <text evidence="9">The sequence shown here is derived from an EMBL/GenBank/DDBJ whole genome shotgun (WGS) entry which is preliminary data.</text>
</comment>
<feature type="region of interest" description="Disordered" evidence="6">
    <location>
        <begin position="523"/>
        <end position="554"/>
    </location>
</feature>
<evidence type="ECO:0000256" key="4">
    <source>
        <dbReference type="ARBA" id="ARBA00022989"/>
    </source>
</evidence>
<feature type="transmembrane region" description="Helical" evidence="7">
    <location>
        <begin position="389"/>
        <end position="412"/>
    </location>
</feature>
<keyword evidence="4 7" id="KW-1133">Transmembrane helix</keyword>
<feature type="domain" description="Ion transport" evidence="8">
    <location>
        <begin position="161"/>
        <end position="414"/>
    </location>
</feature>
<feature type="transmembrane region" description="Helical" evidence="7">
    <location>
        <begin position="267"/>
        <end position="284"/>
    </location>
</feature>
<dbReference type="Proteomes" id="UP000696485">
    <property type="component" value="Unassembled WGS sequence"/>
</dbReference>
<dbReference type="InterPro" id="IPR005821">
    <property type="entry name" value="Ion_trans_dom"/>
</dbReference>
<evidence type="ECO:0000259" key="8">
    <source>
        <dbReference type="Pfam" id="PF00520"/>
    </source>
</evidence>
<accession>A0A9P5SBC7</accession>
<dbReference type="PANTHER" id="PTHR10582">
    <property type="entry name" value="TRANSIENT RECEPTOR POTENTIAL ION CHANNEL PROTEIN"/>
    <property type="match status" value="1"/>
</dbReference>
<dbReference type="EMBL" id="JAAAUY010001068">
    <property type="protein sequence ID" value="KAF9324557.1"/>
    <property type="molecule type" value="Genomic_DNA"/>
</dbReference>
<evidence type="ECO:0000256" key="1">
    <source>
        <dbReference type="ARBA" id="ARBA00004141"/>
    </source>
</evidence>
<keyword evidence="3" id="KW-0677">Repeat</keyword>
<keyword evidence="10" id="KW-1185">Reference proteome</keyword>
<sequence length="636" mass="73138">MPDLLRFHSGVALKVAQHFVYLRVPDRLFIMDNHIVVNQSWGPQAPPIYKCKNPILQFRHNVGQHDSMNDYFTEEVFVAPFNLLWSAEKPPKDHGTNYIQTNVPSMAWWKILWYLFCHQTNPFSHTYVYPHYYTLDMLNNPAIEALIQYKWNKFAYRLWLARFSAQFCYYSLIVIAAAIQIYSDDPDSLFYVFVAIVALSSWFLALELFSACELWKARSSLTYRNVDPKRLSYFRSFYNYVDLLAFLVPLTASINQLKNISEKDPGGTAWDLSFSIIVIFLHMLSELRVFKAFCKYVTIIIHIIVEIRVFFIIFALGILSFTLAIQHVLRGCPSKGGIDGVGCRNVISTEFQYNFFDAITSTYFIMGGRYNDVDNELSKSPNAPLQAMLVIYFFFTVILMLNVLIALINGGFNQGDGTWRLVWLENQLRYVESAEEMTYHIPGFRQTKDWFPREIYYTATMEQVSEYEDKVLKKRGDIEDIIEKRIVDALEERLTEYQKQLENNMDSQFEKLMSIVTKADIWSKNDEGGPEAKTNATEENSTASSERNDDHAAVEEEDTAMIVTTHVSEVLESAGPSSSSSSQQAHLSEDGAGGNNELQQIRALVGDLVKQQEDSCQHSLQLVKMLAQVLQTLKKE</sequence>
<feature type="region of interest" description="Disordered" evidence="6">
    <location>
        <begin position="571"/>
        <end position="594"/>
    </location>
</feature>
<evidence type="ECO:0000313" key="9">
    <source>
        <dbReference type="EMBL" id="KAF9324557.1"/>
    </source>
</evidence>
<evidence type="ECO:0000256" key="6">
    <source>
        <dbReference type="SAM" id="MobiDB-lite"/>
    </source>
</evidence>
<feature type="transmembrane region" description="Helical" evidence="7">
    <location>
        <begin position="296"/>
        <end position="325"/>
    </location>
</feature>
<dbReference type="AlphaFoldDB" id="A0A9P5SBC7"/>